<comment type="subunit">
    <text evidence="10">Monomer.</text>
</comment>
<feature type="binding site" evidence="10">
    <location>
        <position position="256"/>
    </location>
    <ligand>
        <name>[4Fe-4S] cluster</name>
        <dbReference type="ChEBI" id="CHEBI:49883"/>
    </ligand>
</feature>
<reference evidence="15" key="1">
    <citation type="submission" date="2025-08" db="UniProtKB">
        <authorList>
            <consortium name="RefSeq"/>
        </authorList>
    </citation>
    <scope>IDENTIFICATION</scope>
    <source>
        <tissue evidence="15">Tentacle</tissue>
    </source>
</reference>
<dbReference type="InterPro" id="IPR007785">
    <property type="entry name" value="Anamorsin"/>
</dbReference>
<feature type="short sequence motif" description="Cx2C motif 1" evidence="10">
    <location>
        <begin position="245"/>
        <end position="248"/>
    </location>
</feature>
<protein>
    <recommendedName>
        <fullName evidence="10">Anamorsin homolog</fullName>
    </recommendedName>
    <alternativeName>
        <fullName evidence="10">Fe-S cluster assembly protein DRE2 homolog</fullName>
    </alternativeName>
</protein>
<dbReference type="GO" id="GO:0016226">
    <property type="term" value="P:iron-sulfur cluster assembly"/>
    <property type="evidence" value="ECO:0007669"/>
    <property type="project" value="UniProtKB-UniRule"/>
</dbReference>
<evidence type="ECO:0000256" key="2">
    <source>
        <dbReference type="ARBA" id="ARBA00008169"/>
    </source>
</evidence>
<comment type="subcellular location">
    <subcellularLocation>
        <location evidence="10">Cytoplasm</location>
    </subcellularLocation>
    <subcellularLocation>
        <location evidence="10">Mitochondrion intermembrane space</location>
    </subcellularLocation>
</comment>
<keyword evidence="4 10" id="KW-0963">Cytoplasm</keyword>
<dbReference type="PANTHER" id="PTHR13273:SF14">
    <property type="entry name" value="ANAMORSIN"/>
    <property type="match status" value="1"/>
</dbReference>
<comment type="caution">
    <text evidence="10">Lacks conserved residue(s) required for the propagation of feature annotation.</text>
</comment>
<organism evidence="14 15">
    <name type="scientific">Actinia tenebrosa</name>
    <name type="common">Australian red waratah sea anemone</name>
    <dbReference type="NCBI Taxonomy" id="6105"/>
    <lineage>
        <taxon>Eukaryota</taxon>
        <taxon>Metazoa</taxon>
        <taxon>Cnidaria</taxon>
        <taxon>Anthozoa</taxon>
        <taxon>Hexacorallia</taxon>
        <taxon>Actiniaria</taxon>
        <taxon>Actiniidae</taxon>
        <taxon>Actinia</taxon>
    </lineage>
</organism>
<evidence type="ECO:0000256" key="9">
    <source>
        <dbReference type="ARBA" id="ARBA00023128"/>
    </source>
</evidence>
<dbReference type="CDD" id="cd02440">
    <property type="entry name" value="AdoMet_MTases"/>
    <property type="match status" value="1"/>
</dbReference>
<dbReference type="InterPro" id="IPR046408">
    <property type="entry name" value="CIAPIN1"/>
</dbReference>
<accession>A0A6P8ICY0</accession>
<dbReference type="Pfam" id="PF20922">
    <property type="entry name" value="Anamorsin_N"/>
    <property type="match status" value="1"/>
</dbReference>
<dbReference type="InterPro" id="IPR049011">
    <property type="entry name" value="Anamorsin_N_metazoan"/>
</dbReference>
<feature type="short sequence motif" description="Cx2C motif 2" evidence="10">
    <location>
        <begin position="256"/>
        <end position="259"/>
    </location>
</feature>
<dbReference type="FunCoup" id="A0A6P8ICY0">
    <property type="interactions" value="3250"/>
</dbReference>
<evidence type="ECO:0000259" key="12">
    <source>
        <dbReference type="Pfam" id="PF05093"/>
    </source>
</evidence>
<evidence type="ECO:0000256" key="5">
    <source>
        <dbReference type="ARBA" id="ARBA00022714"/>
    </source>
</evidence>
<dbReference type="InParanoid" id="A0A6P8ICY0"/>
<dbReference type="Gene3D" id="3.40.50.150">
    <property type="entry name" value="Vaccinia Virus protein VP39"/>
    <property type="match status" value="1"/>
</dbReference>
<feature type="region of interest" description="Disordered" evidence="11">
    <location>
        <begin position="195"/>
        <end position="215"/>
    </location>
</feature>
<comment type="function">
    <text evidence="10">Component of the cytosolic iron-sulfur (Fe-S) protein assembly (CIA) machinery. Required for the maturation of extramitochondrial Fe-S proteins. Part of an electron transfer chain functioning in an early step of cytosolic Fe-S biogenesis, facilitating the de novo assembly of a [4Fe-4S] cluster on the cytosolic Fe-S scaffold complex. Electrons are transferred from NADPH via a FAD- and FMN-containing diflavin oxidoreductase. Together with the diflavin oxidoreductase, also required for the assembly of the diferric tyrosyl radical cofactor of ribonucleotide reductase (RNR), probably by providing electrons for reduction during radical cofactor maturation in the catalytic small subunit.</text>
</comment>
<keyword evidence="14" id="KW-1185">Reference proteome</keyword>
<dbReference type="GO" id="GO:0005758">
    <property type="term" value="C:mitochondrial intermembrane space"/>
    <property type="evidence" value="ECO:0007669"/>
    <property type="project" value="UniProtKB-SubCell"/>
</dbReference>
<comment type="domain">
    <text evidence="10">The twin Cx2C motifs are involved in the recognition by the mitochondrial MIA40-ERV1 disulfide relay system. The formation of 2 disulfide bonds in the Cx2C motifs through dithiol/disulfide exchange reactions effectively traps the protein in the mitochondrial intermembrane space.</text>
</comment>
<dbReference type="KEGG" id="aten:116298663"/>
<keyword evidence="7 10" id="KW-0408">Iron</keyword>
<keyword evidence="8 10" id="KW-0411">Iron-sulfur</keyword>
<dbReference type="Proteomes" id="UP000515163">
    <property type="component" value="Unplaced"/>
</dbReference>
<evidence type="ECO:0000256" key="4">
    <source>
        <dbReference type="ARBA" id="ARBA00022490"/>
    </source>
</evidence>
<dbReference type="HAMAP" id="MF_03115">
    <property type="entry name" value="Anamorsin"/>
    <property type="match status" value="1"/>
</dbReference>
<dbReference type="RefSeq" id="XP_031563050.1">
    <property type="nucleotide sequence ID" value="XM_031707190.1"/>
</dbReference>
<dbReference type="GO" id="GO:0051539">
    <property type="term" value="F:4 iron, 4 sulfur cluster binding"/>
    <property type="evidence" value="ECO:0007669"/>
    <property type="project" value="UniProtKB-KW"/>
</dbReference>
<feature type="region of interest" description="Fe-S binding site B" evidence="10">
    <location>
        <begin position="245"/>
        <end position="259"/>
    </location>
</feature>
<keyword evidence="5 10" id="KW-0001">2Fe-2S</keyword>
<dbReference type="GO" id="GO:0009055">
    <property type="term" value="F:electron transfer activity"/>
    <property type="evidence" value="ECO:0007669"/>
    <property type="project" value="UniProtKB-UniRule"/>
</dbReference>
<evidence type="ECO:0000313" key="14">
    <source>
        <dbReference type="Proteomes" id="UP000515163"/>
    </source>
</evidence>
<feature type="binding site" evidence="10">
    <location>
        <position position="225"/>
    </location>
    <ligand>
        <name>[2Fe-2S] cluster</name>
        <dbReference type="ChEBI" id="CHEBI:190135"/>
    </ligand>
</feature>
<gene>
    <name evidence="15" type="primary">LOC116298663</name>
</gene>
<evidence type="ECO:0000259" key="13">
    <source>
        <dbReference type="Pfam" id="PF20922"/>
    </source>
</evidence>
<evidence type="ECO:0000313" key="15">
    <source>
        <dbReference type="RefSeq" id="XP_031563050.1"/>
    </source>
</evidence>
<name>A0A6P8ICY0_ACTTE</name>
<dbReference type="OrthoDB" id="311633at2759"/>
<dbReference type="PANTHER" id="PTHR13273">
    <property type="entry name" value="ANAMORSIN"/>
    <property type="match status" value="1"/>
</dbReference>
<feature type="binding site" evidence="10">
    <location>
        <position position="259"/>
    </location>
    <ligand>
        <name>[4Fe-4S] cluster</name>
        <dbReference type="ChEBI" id="CHEBI:49883"/>
    </ligand>
</feature>
<feature type="domain" description="Anamorsin N-terminal" evidence="13">
    <location>
        <begin position="9"/>
        <end position="149"/>
    </location>
</feature>
<proteinExistence type="inferred from homology"/>
<comment type="cofactor">
    <cofactor evidence="10">
        <name>[2Fe-2S] cluster</name>
        <dbReference type="ChEBI" id="CHEBI:190135"/>
    </cofactor>
</comment>
<dbReference type="SUPFAM" id="SSF53335">
    <property type="entry name" value="S-adenosyl-L-methionine-dependent methyltransferases"/>
    <property type="match status" value="1"/>
</dbReference>
<keyword evidence="9 10" id="KW-0496">Mitochondrion</keyword>
<dbReference type="GO" id="GO:0046872">
    <property type="term" value="F:metal ion binding"/>
    <property type="evidence" value="ECO:0007669"/>
    <property type="project" value="UniProtKB-KW"/>
</dbReference>
<dbReference type="InterPro" id="IPR029063">
    <property type="entry name" value="SAM-dependent_MTases_sf"/>
</dbReference>
<evidence type="ECO:0000256" key="1">
    <source>
        <dbReference type="ARBA" id="ARBA00001966"/>
    </source>
</evidence>
<comment type="domain">
    <text evidence="10">The N-terminal domain has structural similarity with S-adenosyl-L-methionine-dependent methyltransferases, but does not bind S-adenosyl-L-methionine. It is required for correct assembly of the 2 Fe-S clusters.</text>
</comment>
<keyword evidence="6 10" id="KW-0479">Metal-binding</keyword>
<comment type="domain">
    <text evidence="10">The C-terminal domain binds 2 Fe-S clusters but is otherwise mostly in an intrinsically disordered conformation.</text>
</comment>
<evidence type="ECO:0000256" key="3">
    <source>
        <dbReference type="ARBA" id="ARBA00022485"/>
    </source>
</evidence>
<evidence type="ECO:0000256" key="7">
    <source>
        <dbReference type="ARBA" id="ARBA00023004"/>
    </source>
</evidence>
<comment type="cofactor">
    <cofactor evidence="1 10">
        <name>[4Fe-4S] cluster</name>
        <dbReference type="ChEBI" id="CHEBI:49883"/>
    </cofactor>
</comment>
<dbReference type="Pfam" id="PF05093">
    <property type="entry name" value="CIAPIN1"/>
    <property type="match status" value="1"/>
</dbReference>
<feature type="binding site" evidence="10">
    <location>
        <position position="223"/>
    </location>
    <ligand>
        <name>[2Fe-2S] cluster</name>
        <dbReference type="ChEBI" id="CHEBI:190135"/>
    </ligand>
</feature>
<evidence type="ECO:0000256" key="11">
    <source>
        <dbReference type="SAM" id="MobiDB-lite"/>
    </source>
</evidence>
<feature type="binding site" evidence="10">
    <location>
        <position position="248"/>
    </location>
    <ligand>
        <name>[4Fe-4S] cluster</name>
        <dbReference type="ChEBI" id="CHEBI:49883"/>
    </ligand>
</feature>
<feature type="binding site" evidence="10">
    <location>
        <position position="245"/>
    </location>
    <ligand>
        <name>[4Fe-4S] cluster</name>
        <dbReference type="ChEBI" id="CHEBI:49883"/>
    </ligand>
</feature>
<feature type="binding site" evidence="10">
    <location>
        <position position="210"/>
    </location>
    <ligand>
        <name>[2Fe-2S] cluster</name>
        <dbReference type="ChEBI" id="CHEBI:190135"/>
    </ligand>
</feature>
<dbReference type="GO" id="GO:0051537">
    <property type="term" value="F:2 iron, 2 sulfur cluster binding"/>
    <property type="evidence" value="ECO:0007669"/>
    <property type="project" value="UniProtKB-UniRule"/>
</dbReference>
<dbReference type="GeneID" id="116298663"/>
<evidence type="ECO:0000256" key="6">
    <source>
        <dbReference type="ARBA" id="ARBA00022723"/>
    </source>
</evidence>
<sequence length="285" mass="30865">MDVELKEKQVVLVIWSGSQPPKDIEQVVSHLKKMVGDEGKVALEHADRLHMASYTASHFDVVLSGVLSETSHIHTMELLTEIARILKPNGRLILQETTGSSNGLRLPEKIMSSLKLSGFVDVSEAQRVKDTSSVVKVTCQKPNFEVGASSQLTLSFASKPAQPKADDSVAKIWALSTQDIDDEDVEILDSDTLLDEDDLKKPDPESLKSCGPTSGKKKACKNCTCGLADQESDQPAPKKTVTSSCGSCYLGDAFRCASCPYLGMPAFKPGEKIALTDRQLKGDVQ</sequence>
<dbReference type="AlphaFoldDB" id="A0A6P8ICY0"/>
<feature type="domain" description="Anamorsin C-terminal" evidence="12">
    <location>
        <begin position="240"/>
        <end position="275"/>
    </location>
</feature>
<evidence type="ECO:0000256" key="10">
    <source>
        <dbReference type="HAMAP-Rule" id="MF_03115"/>
    </source>
</evidence>
<comment type="similarity">
    <text evidence="2 10">Belongs to the anamorsin family.</text>
</comment>
<evidence type="ECO:0000256" key="8">
    <source>
        <dbReference type="ARBA" id="ARBA00023014"/>
    </source>
</evidence>
<keyword evidence="3 10" id="KW-0004">4Fe-4S</keyword>
<feature type="binding site" evidence="10">
    <location>
        <position position="220"/>
    </location>
    <ligand>
        <name>[2Fe-2S] cluster</name>
        <dbReference type="ChEBI" id="CHEBI:190135"/>
    </ligand>
</feature>